<evidence type="ECO:0000259" key="9">
    <source>
        <dbReference type="Pfam" id="PF01545"/>
    </source>
</evidence>
<feature type="transmembrane region" description="Helical" evidence="8">
    <location>
        <begin position="45"/>
        <end position="66"/>
    </location>
</feature>
<protein>
    <recommendedName>
        <fullName evidence="9">Cation efflux protein transmembrane domain-containing protein</fullName>
    </recommendedName>
</protein>
<evidence type="ECO:0000256" key="3">
    <source>
        <dbReference type="ARBA" id="ARBA00022692"/>
    </source>
</evidence>
<feature type="domain" description="Cation efflux protein transmembrane" evidence="9">
    <location>
        <begin position="15"/>
        <end position="64"/>
    </location>
</feature>
<reference evidence="10" key="1">
    <citation type="submission" date="2013-04" db="EMBL/GenBank/DDBJ databases">
        <authorList>
            <person name="Qu J."/>
            <person name="Murali S.C."/>
            <person name="Bandaranaike D."/>
            <person name="Bellair M."/>
            <person name="Blankenburg K."/>
            <person name="Chao H."/>
            <person name="Dinh H."/>
            <person name="Doddapaneni H."/>
            <person name="Downs B."/>
            <person name="Dugan-Rocha S."/>
            <person name="Elkadiri S."/>
            <person name="Gnanaolivu R.D."/>
            <person name="Hernandez B."/>
            <person name="Javaid M."/>
            <person name="Jayaseelan J.C."/>
            <person name="Lee S."/>
            <person name="Li M."/>
            <person name="Ming W."/>
            <person name="Munidasa M."/>
            <person name="Muniz J."/>
            <person name="Nguyen L."/>
            <person name="Ongeri F."/>
            <person name="Osuji N."/>
            <person name="Pu L.-L."/>
            <person name="Puazo M."/>
            <person name="Qu C."/>
            <person name="Quiroz J."/>
            <person name="Raj R."/>
            <person name="Weissenberger G."/>
            <person name="Xin Y."/>
            <person name="Zou X."/>
            <person name="Han Y."/>
            <person name="Richards S."/>
            <person name="Worley K."/>
            <person name="Muzny D."/>
            <person name="Gibbs R."/>
        </authorList>
    </citation>
    <scope>NUCLEOTIDE SEQUENCE</scope>
    <source>
        <strain evidence="10">Sampled in the wild</strain>
    </source>
</reference>
<dbReference type="SUPFAM" id="SSF161111">
    <property type="entry name" value="Cation efflux protein transmembrane domain-like"/>
    <property type="match status" value="1"/>
</dbReference>
<evidence type="ECO:0000256" key="8">
    <source>
        <dbReference type="SAM" id="Phobius"/>
    </source>
</evidence>
<dbReference type="GO" id="GO:0006882">
    <property type="term" value="P:intracellular zinc ion homeostasis"/>
    <property type="evidence" value="ECO:0007669"/>
    <property type="project" value="TreeGrafter"/>
</dbReference>
<proteinExistence type="inferred from homology"/>
<dbReference type="InterPro" id="IPR027469">
    <property type="entry name" value="Cation_efflux_TMD_sf"/>
</dbReference>
<dbReference type="PANTHER" id="PTHR45820">
    <property type="entry name" value="FI23527P1"/>
    <property type="match status" value="1"/>
</dbReference>
<keyword evidence="3 8" id="KW-0812">Transmembrane</keyword>
<dbReference type="GO" id="GO:0005385">
    <property type="term" value="F:zinc ion transmembrane transporter activity"/>
    <property type="evidence" value="ECO:0007669"/>
    <property type="project" value="TreeGrafter"/>
</dbReference>
<dbReference type="PANTHER" id="PTHR45820:SF9">
    <property type="entry name" value="FI23527P1"/>
    <property type="match status" value="1"/>
</dbReference>
<accession>A0A8K0KDL4</accession>
<evidence type="ECO:0000313" key="10">
    <source>
        <dbReference type="EMBL" id="KAG8233191.1"/>
    </source>
</evidence>
<dbReference type="InterPro" id="IPR058533">
    <property type="entry name" value="Cation_efflux_TM"/>
</dbReference>
<feature type="transmembrane region" description="Helical" evidence="8">
    <location>
        <begin position="12"/>
        <end position="33"/>
    </location>
</feature>
<organism evidence="10 11">
    <name type="scientific">Ladona fulva</name>
    <name type="common">Scarce chaser dragonfly</name>
    <name type="synonym">Libellula fulva</name>
    <dbReference type="NCBI Taxonomy" id="123851"/>
    <lineage>
        <taxon>Eukaryota</taxon>
        <taxon>Metazoa</taxon>
        <taxon>Ecdysozoa</taxon>
        <taxon>Arthropoda</taxon>
        <taxon>Hexapoda</taxon>
        <taxon>Insecta</taxon>
        <taxon>Pterygota</taxon>
        <taxon>Palaeoptera</taxon>
        <taxon>Odonata</taxon>
        <taxon>Epiprocta</taxon>
        <taxon>Anisoptera</taxon>
        <taxon>Libelluloidea</taxon>
        <taxon>Libellulidae</taxon>
        <taxon>Ladona</taxon>
    </lineage>
</organism>
<evidence type="ECO:0000256" key="4">
    <source>
        <dbReference type="ARBA" id="ARBA00022833"/>
    </source>
</evidence>
<dbReference type="OrthoDB" id="29444at2759"/>
<keyword evidence="6 8" id="KW-0472">Membrane</keyword>
<dbReference type="Gene3D" id="1.20.1510.10">
    <property type="entry name" value="Cation efflux protein transmembrane domain"/>
    <property type="match status" value="1"/>
</dbReference>
<comment type="caution">
    <text evidence="10">The sequence shown here is derived from an EMBL/GenBank/DDBJ whole genome shotgun (WGS) entry which is preliminary data.</text>
</comment>
<feature type="region of interest" description="Disordered" evidence="7">
    <location>
        <begin position="69"/>
        <end position="93"/>
    </location>
</feature>
<keyword evidence="11" id="KW-1185">Reference proteome</keyword>
<comment type="similarity">
    <text evidence="2">Belongs to the cation diffusion facilitator (CDF) transporter (TC 2.A.4) family. SLC30A subfamily.</text>
</comment>
<evidence type="ECO:0000256" key="1">
    <source>
        <dbReference type="ARBA" id="ARBA00004141"/>
    </source>
</evidence>
<comment type="subcellular location">
    <subcellularLocation>
        <location evidence="1">Membrane</location>
        <topology evidence="1">Multi-pass membrane protein</topology>
    </subcellularLocation>
</comment>
<dbReference type="Pfam" id="PF01545">
    <property type="entry name" value="Cation_efflux"/>
    <property type="match status" value="1"/>
</dbReference>
<evidence type="ECO:0000256" key="6">
    <source>
        <dbReference type="ARBA" id="ARBA00023136"/>
    </source>
</evidence>
<feature type="transmembrane region" description="Helical" evidence="8">
    <location>
        <begin position="157"/>
        <end position="178"/>
    </location>
</feature>
<dbReference type="AlphaFoldDB" id="A0A8K0KDL4"/>
<dbReference type="GO" id="GO:0016020">
    <property type="term" value="C:membrane"/>
    <property type="evidence" value="ECO:0007669"/>
    <property type="project" value="UniProtKB-SubCell"/>
</dbReference>
<keyword evidence="4" id="KW-0862">Zinc</keyword>
<name>A0A8K0KDL4_LADFU</name>
<evidence type="ECO:0000256" key="7">
    <source>
        <dbReference type="SAM" id="MobiDB-lite"/>
    </source>
</evidence>
<dbReference type="EMBL" id="KZ308693">
    <property type="protein sequence ID" value="KAG8233191.1"/>
    <property type="molecule type" value="Genomic_DNA"/>
</dbReference>
<feature type="non-terminal residue" evidence="10">
    <location>
        <position position="1"/>
    </location>
</feature>
<gene>
    <name evidence="10" type="ORF">J437_LFUL008954</name>
</gene>
<evidence type="ECO:0000256" key="5">
    <source>
        <dbReference type="ARBA" id="ARBA00022989"/>
    </source>
</evidence>
<evidence type="ECO:0000256" key="2">
    <source>
        <dbReference type="ARBA" id="ARBA00008873"/>
    </source>
</evidence>
<reference evidence="10" key="2">
    <citation type="submission" date="2017-10" db="EMBL/GenBank/DDBJ databases">
        <title>Ladona fulva Genome sequencing and assembly.</title>
        <authorList>
            <person name="Murali S."/>
            <person name="Richards S."/>
            <person name="Bandaranaike D."/>
            <person name="Bellair M."/>
            <person name="Blankenburg K."/>
            <person name="Chao H."/>
            <person name="Dinh H."/>
            <person name="Doddapaneni H."/>
            <person name="Dugan-Rocha S."/>
            <person name="Elkadiri S."/>
            <person name="Gnanaolivu R."/>
            <person name="Hernandez B."/>
            <person name="Skinner E."/>
            <person name="Javaid M."/>
            <person name="Lee S."/>
            <person name="Li M."/>
            <person name="Ming W."/>
            <person name="Munidasa M."/>
            <person name="Muniz J."/>
            <person name="Nguyen L."/>
            <person name="Hughes D."/>
            <person name="Osuji N."/>
            <person name="Pu L.-L."/>
            <person name="Puazo M."/>
            <person name="Qu C."/>
            <person name="Quiroz J."/>
            <person name="Raj R."/>
            <person name="Weissenberger G."/>
            <person name="Xin Y."/>
            <person name="Zou X."/>
            <person name="Han Y."/>
            <person name="Worley K."/>
            <person name="Muzny D."/>
            <person name="Gibbs R."/>
        </authorList>
    </citation>
    <scope>NUCLEOTIDE SEQUENCE</scope>
    <source>
        <strain evidence="10">Sampled in the wild</strain>
    </source>
</reference>
<sequence>MAVKEIFRRMRPVQLYVMLALTALFFVTELVVSHVTHALTLLVDSYHMLCNLIALIGCIATVKYGGGGGEDASEEKVRQSNSKESVSGEELKSTPGGEVVARRCDASAEGVSEGCMSVTRCHGYSKNSVETLPGKQNQSNRLVSERRLRNTFGWARIDVLVLMSGTVFLASLCFSLIVEALQTLCHIGHS</sequence>
<evidence type="ECO:0000313" key="11">
    <source>
        <dbReference type="Proteomes" id="UP000792457"/>
    </source>
</evidence>
<dbReference type="GO" id="GO:0010312">
    <property type="term" value="P:detoxification of zinc ion"/>
    <property type="evidence" value="ECO:0007669"/>
    <property type="project" value="TreeGrafter"/>
</dbReference>
<dbReference type="Proteomes" id="UP000792457">
    <property type="component" value="Unassembled WGS sequence"/>
</dbReference>
<keyword evidence="5 8" id="KW-1133">Transmembrane helix</keyword>